<sequence length="89" mass="10737">MIKIWGKIMKNNKIVKDAVVTSNLDASYQDNLKACINELCNKFDIQKPYWLPTNLEEYNKRNKTIFNYHNFMEEIDFDRFVIEELDIEK</sequence>
<gene>
    <name evidence="1" type="ORF">JK636_05955</name>
</gene>
<reference evidence="1 2" key="1">
    <citation type="submission" date="2021-01" db="EMBL/GenBank/DDBJ databases">
        <title>Genome public.</title>
        <authorList>
            <person name="Liu C."/>
            <person name="Sun Q."/>
        </authorList>
    </citation>
    <scope>NUCLEOTIDE SEQUENCE [LARGE SCALE GENOMIC DNA]</scope>
    <source>
        <strain evidence="1 2">YIM B02515</strain>
    </source>
</reference>
<accession>A0ABS1TAD8</accession>
<dbReference type="RefSeq" id="WP_202747898.1">
    <property type="nucleotide sequence ID" value="NZ_JAESWC010000002.1"/>
</dbReference>
<name>A0ABS1TAD8_9CLOT</name>
<evidence type="ECO:0000313" key="2">
    <source>
        <dbReference type="Proteomes" id="UP000632377"/>
    </source>
</evidence>
<dbReference type="Proteomes" id="UP000632377">
    <property type="component" value="Unassembled WGS sequence"/>
</dbReference>
<evidence type="ECO:0000313" key="1">
    <source>
        <dbReference type="EMBL" id="MBL4935299.1"/>
    </source>
</evidence>
<dbReference type="EMBL" id="JAESWC010000002">
    <property type="protein sequence ID" value="MBL4935299.1"/>
    <property type="molecule type" value="Genomic_DNA"/>
</dbReference>
<proteinExistence type="predicted"/>
<organism evidence="1 2">
    <name type="scientific">Clostridium rhizosphaerae</name>
    <dbReference type="NCBI Taxonomy" id="2803861"/>
    <lineage>
        <taxon>Bacteria</taxon>
        <taxon>Bacillati</taxon>
        <taxon>Bacillota</taxon>
        <taxon>Clostridia</taxon>
        <taxon>Eubacteriales</taxon>
        <taxon>Clostridiaceae</taxon>
        <taxon>Clostridium</taxon>
    </lineage>
</organism>
<keyword evidence="2" id="KW-1185">Reference proteome</keyword>
<protein>
    <submittedName>
        <fullName evidence="1">Uncharacterized protein</fullName>
    </submittedName>
</protein>
<comment type="caution">
    <text evidence="1">The sequence shown here is derived from an EMBL/GenBank/DDBJ whole genome shotgun (WGS) entry which is preliminary data.</text>
</comment>